<name>C1DRB8_AZOVD</name>
<keyword evidence="2" id="KW-1185">Reference proteome</keyword>
<evidence type="ECO:0000313" key="1">
    <source>
        <dbReference type="EMBL" id="ACO79776.1"/>
    </source>
</evidence>
<dbReference type="EMBL" id="CP001157">
    <property type="protein sequence ID" value="ACO79776.1"/>
    <property type="molecule type" value="Genomic_DNA"/>
</dbReference>
<dbReference type="HOGENOM" id="CLU_2383854_0_0_6"/>
<dbReference type="GeneID" id="88186616"/>
<accession>C1DRB8</accession>
<evidence type="ECO:0000313" key="2">
    <source>
        <dbReference type="Proteomes" id="UP000002424"/>
    </source>
</evidence>
<gene>
    <name evidence="1" type="ordered locus">Avin_36290</name>
</gene>
<dbReference type="RefSeq" id="WP_012702153.1">
    <property type="nucleotide sequence ID" value="NC_012560.1"/>
</dbReference>
<sequence>MRALNSLTQNLIESLIQLLKQPGQDALQTLAVCAPALIEQLQQIQERAVDRRDIGPQIKAALDEWLQQHPQPDTAEAALMEALRRQALIPLLAVPGTPK</sequence>
<dbReference type="AlphaFoldDB" id="C1DRB8"/>
<dbReference type="STRING" id="322710.Avin_36290"/>
<dbReference type="eggNOG" id="ENOG503479T">
    <property type="taxonomic scope" value="Bacteria"/>
</dbReference>
<protein>
    <submittedName>
        <fullName evidence="1">Uncharacterized protein</fullName>
    </submittedName>
</protein>
<dbReference type="KEGG" id="avn:Avin_36290"/>
<dbReference type="OrthoDB" id="7021029at2"/>
<dbReference type="Proteomes" id="UP000002424">
    <property type="component" value="Chromosome"/>
</dbReference>
<reference evidence="1 2" key="1">
    <citation type="journal article" date="2009" name="J. Bacteriol.">
        <title>Genome sequence of Azotobacter vinelandii, an obligate aerobe specialized to support diverse anaerobic metabolic processes.</title>
        <authorList>
            <person name="Setubal J.C."/>
            <person name="dos Santos P."/>
            <person name="Goldman B.S."/>
            <person name="Ertesvag H."/>
            <person name="Espin G."/>
            <person name="Rubio L.M."/>
            <person name="Valla S."/>
            <person name="Almeida N.F."/>
            <person name="Balasubramanian D."/>
            <person name="Cromes L."/>
            <person name="Curatti L."/>
            <person name="Du Z."/>
            <person name="Godsy E."/>
            <person name="Goodner B."/>
            <person name="Hellner-Burris K."/>
            <person name="Hernandez J.A."/>
            <person name="Houmiel K."/>
            <person name="Imperial J."/>
            <person name="Kennedy C."/>
            <person name="Larson T.J."/>
            <person name="Latreille P."/>
            <person name="Ligon L.S."/>
            <person name="Lu J."/>
            <person name="Maerk M."/>
            <person name="Miller N.M."/>
            <person name="Norton S."/>
            <person name="O'Carroll I.P."/>
            <person name="Paulsen I."/>
            <person name="Raulfs E.C."/>
            <person name="Roemer R."/>
            <person name="Rosser J."/>
            <person name="Segura D."/>
            <person name="Slater S."/>
            <person name="Stricklin S.L."/>
            <person name="Studholme D.J."/>
            <person name="Sun J."/>
            <person name="Viana C.J."/>
            <person name="Wallin E."/>
            <person name="Wang B."/>
            <person name="Wheeler C."/>
            <person name="Zhu H."/>
            <person name="Dean D.R."/>
            <person name="Dixon R."/>
            <person name="Wood D."/>
        </authorList>
    </citation>
    <scope>NUCLEOTIDE SEQUENCE [LARGE SCALE GENOMIC DNA]</scope>
    <source>
        <strain evidence="2">DJ / ATCC BAA-1303</strain>
    </source>
</reference>
<dbReference type="EnsemblBacteria" id="ACO79776">
    <property type="protein sequence ID" value="ACO79776"/>
    <property type="gene ID" value="Avin_36290"/>
</dbReference>
<proteinExistence type="predicted"/>
<organism evidence="1 2">
    <name type="scientific">Azotobacter vinelandii (strain DJ / ATCC BAA-1303)</name>
    <dbReference type="NCBI Taxonomy" id="322710"/>
    <lineage>
        <taxon>Bacteria</taxon>
        <taxon>Pseudomonadati</taxon>
        <taxon>Pseudomonadota</taxon>
        <taxon>Gammaproteobacteria</taxon>
        <taxon>Pseudomonadales</taxon>
        <taxon>Pseudomonadaceae</taxon>
        <taxon>Azotobacter</taxon>
    </lineage>
</organism>